<keyword evidence="3" id="KW-1185">Reference proteome</keyword>
<dbReference type="Proteomes" id="UP000006502">
    <property type="component" value="Chromosome"/>
</dbReference>
<reference evidence="2 3" key="1">
    <citation type="journal article" date="2012" name="J. Bacteriol.">
        <title>Genome Sequence of "Candidatus Mycoplasma haemolamae" Strain Purdue, a Red Blood Cell Pathogen of Alpacas (Vicugna pacos) and Llamas (Lama glama).</title>
        <authorList>
            <person name="Guimaraes A.M."/>
            <person name="Toth B."/>
            <person name="Santos A.P."/>
            <person name="do Nascimento N.C."/>
            <person name="Kritchevsky J.E."/>
            <person name="Messick J.B."/>
        </authorList>
    </citation>
    <scope>NUCLEOTIDE SEQUENCE [LARGE SCALE GENOMIC DNA]</scope>
    <source>
        <strain evidence="2 3">Purdue</strain>
    </source>
</reference>
<accession>I7CG18</accession>
<dbReference type="PATRIC" id="fig|1212765.3.peg.674"/>
<dbReference type="STRING" id="1212765.MHLP_02980"/>
<sequence>MAFSKIAVIFGALGGVSAAGAGGFFATGGGQLSLETRTRLHEKPHSDHVVNCKSDVCDHIFNCYQASDNAKLHCGHVCLADRNLYADYVLEEEKHLVTLADTSKWKIHKDTCPSDPDEHDYKEVNYQSEKSFEKCKH</sequence>
<protein>
    <submittedName>
        <fullName evidence="2">Uncharacterized protein</fullName>
    </submittedName>
</protein>
<reference evidence="3" key="2">
    <citation type="submission" date="2012-07" db="EMBL/GenBank/DDBJ databases">
        <title>Complete genome sequence of 'Candidatus Mycoplasma haemolamae'.</title>
        <authorList>
            <person name="Guimaraes A.M.S."/>
            <person name="Toth B."/>
            <person name="Santos A.P."/>
            <person name="Nascimento N.C."/>
            <person name="Sojka J.E."/>
            <person name="Messick J.B."/>
        </authorList>
    </citation>
    <scope>NUCLEOTIDE SEQUENCE [LARGE SCALE GENOMIC DNA]</scope>
    <source>
        <strain evidence="3">Purdue</strain>
    </source>
</reference>
<name>I7CG18_MYCHA</name>
<evidence type="ECO:0000313" key="2">
    <source>
        <dbReference type="EMBL" id="AFO52176.1"/>
    </source>
</evidence>
<evidence type="ECO:0000256" key="1">
    <source>
        <dbReference type="SAM" id="SignalP"/>
    </source>
</evidence>
<feature type="chain" id="PRO_5003708723" evidence="1">
    <location>
        <begin position="22"/>
        <end position="137"/>
    </location>
</feature>
<dbReference type="AlphaFoldDB" id="I7CG18"/>
<dbReference type="KEGG" id="mhl:MHLP_02980"/>
<gene>
    <name evidence="2" type="ordered locus">MHLP_02980</name>
</gene>
<organism evidence="2 3">
    <name type="scientific">Mycoplasma haematolamae (strain Purdue)</name>
    <dbReference type="NCBI Taxonomy" id="1212765"/>
    <lineage>
        <taxon>Bacteria</taxon>
        <taxon>Bacillati</taxon>
        <taxon>Mycoplasmatota</taxon>
        <taxon>Mollicutes</taxon>
        <taxon>Mycoplasmataceae</taxon>
        <taxon>Mycoplasma</taxon>
    </lineage>
</organism>
<dbReference type="EMBL" id="CP003731">
    <property type="protein sequence ID" value="AFO52176.1"/>
    <property type="molecule type" value="Genomic_DNA"/>
</dbReference>
<evidence type="ECO:0000313" key="3">
    <source>
        <dbReference type="Proteomes" id="UP000006502"/>
    </source>
</evidence>
<feature type="signal peptide" evidence="1">
    <location>
        <begin position="1"/>
        <end position="21"/>
    </location>
</feature>
<proteinExistence type="predicted"/>
<keyword evidence="1" id="KW-0732">Signal</keyword>
<dbReference type="HOGENOM" id="CLU_154531_0_0_14"/>